<dbReference type="InterPro" id="IPR000835">
    <property type="entry name" value="HTH_MarR-typ"/>
</dbReference>
<sequence length="153" mass="16723">MAAPSGKHKTPCDCTALRKATRRVSQLYDSALEPCGLRTTQRAILSQIARTGRPPVGELAAALVMDRGALTHNLKPLERDGLVEIRVDPDDRRNRLIALTKAGRAKLAESEPLWQRAQDGFEAAFGAAKSATLRKALEHIVSEEFVAAFAHRD</sequence>
<dbReference type="Pfam" id="PF01047">
    <property type="entry name" value="MarR"/>
    <property type="match status" value="1"/>
</dbReference>
<dbReference type="Gene3D" id="1.10.10.10">
    <property type="entry name" value="Winged helix-like DNA-binding domain superfamily/Winged helix DNA-binding domain"/>
    <property type="match status" value="1"/>
</dbReference>
<dbReference type="InterPro" id="IPR036388">
    <property type="entry name" value="WH-like_DNA-bd_sf"/>
</dbReference>
<dbReference type="SMART" id="SM00347">
    <property type="entry name" value="HTH_MARR"/>
    <property type="match status" value="1"/>
</dbReference>
<dbReference type="Proteomes" id="UP000189935">
    <property type="component" value="Chromosome I"/>
</dbReference>
<dbReference type="PANTHER" id="PTHR33164:SF105">
    <property type="entry name" value="TRANSCRIPTIONAL REPRESSOR PROTEIN-RELATED"/>
    <property type="match status" value="1"/>
</dbReference>
<dbReference type="InterPro" id="IPR011991">
    <property type="entry name" value="ArsR-like_HTH"/>
</dbReference>
<dbReference type="CDD" id="cd00090">
    <property type="entry name" value="HTH_ARSR"/>
    <property type="match status" value="1"/>
</dbReference>
<name>A0A1M6Y8X8_9BRAD</name>
<dbReference type="AlphaFoldDB" id="A0A1M6Y8X8"/>
<protein>
    <submittedName>
        <fullName evidence="2">Transcriptional regulator, MarR family</fullName>
    </submittedName>
</protein>
<dbReference type="SUPFAM" id="SSF46785">
    <property type="entry name" value="Winged helix' DNA-binding domain"/>
    <property type="match status" value="1"/>
</dbReference>
<feature type="domain" description="HTH marR-type" evidence="1">
    <location>
        <begin position="10"/>
        <end position="142"/>
    </location>
</feature>
<proteinExistence type="predicted"/>
<dbReference type="PANTHER" id="PTHR33164">
    <property type="entry name" value="TRANSCRIPTIONAL REGULATOR, MARR FAMILY"/>
    <property type="match status" value="1"/>
</dbReference>
<dbReference type="EMBL" id="LT670844">
    <property type="protein sequence ID" value="SHL14746.1"/>
    <property type="molecule type" value="Genomic_DNA"/>
</dbReference>
<evidence type="ECO:0000313" key="2">
    <source>
        <dbReference type="EMBL" id="SHL14746.1"/>
    </source>
</evidence>
<dbReference type="PROSITE" id="PS50995">
    <property type="entry name" value="HTH_MARR_2"/>
    <property type="match status" value="1"/>
</dbReference>
<accession>A0A1M6Y8X8</accession>
<evidence type="ECO:0000313" key="3">
    <source>
        <dbReference type="Proteomes" id="UP000189935"/>
    </source>
</evidence>
<dbReference type="InterPro" id="IPR039422">
    <property type="entry name" value="MarR/SlyA-like"/>
</dbReference>
<reference evidence="2 3" key="1">
    <citation type="submission" date="2016-11" db="EMBL/GenBank/DDBJ databases">
        <authorList>
            <person name="Jaros S."/>
            <person name="Januszkiewicz K."/>
            <person name="Wedrychowicz H."/>
        </authorList>
    </citation>
    <scope>NUCLEOTIDE SEQUENCE [LARGE SCALE GENOMIC DNA]</scope>
    <source>
        <strain evidence="2 3">GAS499</strain>
    </source>
</reference>
<dbReference type="GO" id="GO:0003700">
    <property type="term" value="F:DNA-binding transcription factor activity"/>
    <property type="evidence" value="ECO:0007669"/>
    <property type="project" value="InterPro"/>
</dbReference>
<gene>
    <name evidence="2" type="ORF">SAMN05444159_5129</name>
</gene>
<dbReference type="InterPro" id="IPR036390">
    <property type="entry name" value="WH_DNA-bd_sf"/>
</dbReference>
<evidence type="ECO:0000259" key="1">
    <source>
        <dbReference type="PROSITE" id="PS50995"/>
    </source>
</evidence>
<dbReference type="GO" id="GO:0006950">
    <property type="term" value="P:response to stress"/>
    <property type="evidence" value="ECO:0007669"/>
    <property type="project" value="TreeGrafter"/>
</dbReference>
<dbReference type="OrthoDB" id="2287011at2"/>
<organism evidence="2 3">
    <name type="scientific">Bradyrhizobium lablabi</name>
    <dbReference type="NCBI Taxonomy" id="722472"/>
    <lineage>
        <taxon>Bacteria</taxon>
        <taxon>Pseudomonadati</taxon>
        <taxon>Pseudomonadota</taxon>
        <taxon>Alphaproteobacteria</taxon>
        <taxon>Hyphomicrobiales</taxon>
        <taxon>Nitrobacteraceae</taxon>
        <taxon>Bradyrhizobium</taxon>
    </lineage>
</organism>